<sequence length="253" mass="29718">MSCAVVFVCNFRYLDKFVSTCSNLIEIGDYRGPIVLVVGDDLPTVDSHPFILEHAHQIQVCHCPDIIFSQDVYAEIQKTNIACGKSGFKLFQYHKFHIFTPFFKQWDYVFYVDCGAKVYAPIAPILATRRPGKMIAHSDAYPAFRWTLKEQFLEKPHLKQDLETWWNLCADYFQSTIMLFDTNLIHDTTFDRLMTLAAKYTNSRTNDQGILNLYFSNTWEQIPLGNDETYYYDFNIRYQDKPYIMTKYVVFND</sequence>
<proteinExistence type="predicted"/>
<reference evidence="1" key="1">
    <citation type="journal article" date="2020" name="Nature">
        <title>Giant virus diversity and host interactions through global metagenomics.</title>
        <authorList>
            <person name="Schulz F."/>
            <person name="Roux S."/>
            <person name="Paez-Espino D."/>
            <person name="Jungbluth S."/>
            <person name="Walsh D.A."/>
            <person name="Denef V.J."/>
            <person name="McMahon K.D."/>
            <person name="Konstantinidis K.T."/>
            <person name="Eloe-Fadrosh E.A."/>
            <person name="Kyrpides N.C."/>
            <person name="Woyke T."/>
        </authorList>
    </citation>
    <scope>NUCLEOTIDE SEQUENCE</scope>
    <source>
        <strain evidence="1">GVMAG-M-3300010157-4</strain>
    </source>
</reference>
<dbReference type="SUPFAM" id="SSF53448">
    <property type="entry name" value="Nucleotide-diphospho-sugar transferases"/>
    <property type="match status" value="1"/>
</dbReference>
<dbReference type="EMBL" id="MN739082">
    <property type="protein sequence ID" value="QHS87505.1"/>
    <property type="molecule type" value="Genomic_DNA"/>
</dbReference>
<dbReference type="AlphaFoldDB" id="A0A6C0B5H9"/>
<dbReference type="GO" id="GO:0016757">
    <property type="term" value="F:glycosyltransferase activity"/>
    <property type="evidence" value="ECO:0007669"/>
    <property type="project" value="InterPro"/>
</dbReference>
<dbReference type="Pfam" id="PF01501">
    <property type="entry name" value="Glyco_transf_8"/>
    <property type="match status" value="1"/>
</dbReference>
<evidence type="ECO:0000313" key="1">
    <source>
        <dbReference type="EMBL" id="QHS87505.1"/>
    </source>
</evidence>
<dbReference type="Gene3D" id="3.90.550.10">
    <property type="entry name" value="Spore Coat Polysaccharide Biosynthesis Protein SpsA, Chain A"/>
    <property type="match status" value="1"/>
</dbReference>
<organism evidence="1">
    <name type="scientific">viral metagenome</name>
    <dbReference type="NCBI Taxonomy" id="1070528"/>
    <lineage>
        <taxon>unclassified sequences</taxon>
        <taxon>metagenomes</taxon>
        <taxon>organismal metagenomes</taxon>
    </lineage>
</organism>
<name>A0A6C0B5H9_9ZZZZ</name>
<evidence type="ECO:0008006" key="2">
    <source>
        <dbReference type="Google" id="ProtNLM"/>
    </source>
</evidence>
<protein>
    <recommendedName>
        <fullName evidence="2">Glycosyltransferase</fullName>
    </recommendedName>
</protein>
<dbReference type="InterPro" id="IPR002495">
    <property type="entry name" value="Glyco_trans_8"/>
</dbReference>
<accession>A0A6C0B5H9</accession>
<dbReference type="InterPro" id="IPR029044">
    <property type="entry name" value="Nucleotide-diphossugar_trans"/>
</dbReference>